<gene>
    <name evidence="2" type="ORF">ONB1V03_LOCUS2232</name>
</gene>
<dbReference type="EMBL" id="CAJPVJ010000486">
    <property type="protein sequence ID" value="CAG2162640.1"/>
    <property type="molecule type" value="Genomic_DNA"/>
</dbReference>
<dbReference type="Pfam" id="PF14868">
    <property type="entry name" value="DUF4487"/>
    <property type="match status" value="1"/>
</dbReference>
<dbReference type="PANTHER" id="PTHR16071:SF2">
    <property type="entry name" value="FIGNL1-INTERACTING REGULATOR OF RECOMBINATION AND MITOSIS"/>
    <property type="match status" value="1"/>
</dbReference>
<dbReference type="PANTHER" id="PTHR16071">
    <property type="entry name" value="CHROMOSOME 1 OPEN READING FRAME 112"/>
    <property type="match status" value="1"/>
</dbReference>
<dbReference type="EMBL" id="OC915311">
    <property type="protein sequence ID" value="CAD7639828.1"/>
    <property type="molecule type" value="Genomic_DNA"/>
</dbReference>
<dbReference type="AlphaFoldDB" id="A0A7R9LDS2"/>
<dbReference type="OrthoDB" id="6506025at2759"/>
<proteinExistence type="predicted"/>
<organism evidence="2">
    <name type="scientific">Oppiella nova</name>
    <dbReference type="NCBI Taxonomy" id="334625"/>
    <lineage>
        <taxon>Eukaryota</taxon>
        <taxon>Metazoa</taxon>
        <taxon>Ecdysozoa</taxon>
        <taxon>Arthropoda</taxon>
        <taxon>Chelicerata</taxon>
        <taxon>Arachnida</taxon>
        <taxon>Acari</taxon>
        <taxon>Acariformes</taxon>
        <taxon>Sarcoptiformes</taxon>
        <taxon>Oribatida</taxon>
        <taxon>Brachypylina</taxon>
        <taxon>Oppioidea</taxon>
        <taxon>Oppiidae</taxon>
        <taxon>Oppiella</taxon>
    </lineage>
</organism>
<evidence type="ECO:0000313" key="3">
    <source>
        <dbReference type="Proteomes" id="UP000728032"/>
    </source>
</evidence>
<accession>A0A7R9LDS2</accession>
<reference evidence="2" key="1">
    <citation type="submission" date="2020-11" db="EMBL/GenBank/DDBJ databases">
        <authorList>
            <person name="Tran Van P."/>
        </authorList>
    </citation>
    <scope>NUCLEOTIDE SEQUENCE</scope>
</reference>
<evidence type="ECO:0000313" key="2">
    <source>
        <dbReference type="EMBL" id="CAD7639828.1"/>
    </source>
</evidence>
<evidence type="ECO:0000256" key="1">
    <source>
        <dbReference type="SAM" id="MobiDB-lite"/>
    </source>
</evidence>
<name>A0A7R9LDS2_9ACAR</name>
<dbReference type="InterPro" id="IPR027902">
    <property type="entry name" value="DUF4487"/>
</dbReference>
<keyword evidence="3" id="KW-1185">Reference proteome</keyword>
<dbReference type="Proteomes" id="UP000728032">
    <property type="component" value="Unassembled WGS sequence"/>
</dbReference>
<feature type="region of interest" description="Disordered" evidence="1">
    <location>
        <begin position="325"/>
        <end position="354"/>
    </location>
</feature>
<sequence length="379" mass="43781">MPANECPFDDSFEFCVRRANGSTDCHFEYVLGLTHLMQKLVQIEDNVVDLWIKSSKQSRNCLLTAIFRFIPNCGLEVCSPKVVDLCPIDHKIRMSFYEFLCFSVCQLMMTLSANQMPFVEQTLFENLLSEDCIRHQLASDVLCFISRFNESSALCYHFCSLLMTMSSHIDHRLVPNTTSLLNRLLPFLKPSELQYLISDYDLIKHSKTWSLLNVSLVLSPQEITKTVDRYQTFIAEGRPLTTHDLNLMSNLLTTHAVDDKTRENTFITILDNFSQSNDCKLNIHFIDLLTVLTPKRFNDLNRNQLMDKNVIKTYLQNTIALEVKPRRYGRSDDNSSPMNAKNKNKKRRKIVDESDEDFDDSLDFMVEAMEEGFNGADTQ</sequence>
<protein>
    <submittedName>
        <fullName evidence="2">Uncharacterized protein</fullName>
    </submittedName>
</protein>